<organism evidence="2 3">
    <name type="scientific">Oryza meyeriana var. granulata</name>
    <dbReference type="NCBI Taxonomy" id="110450"/>
    <lineage>
        <taxon>Eukaryota</taxon>
        <taxon>Viridiplantae</taxon>
        <taxon>Streptophyta</taxon>
        <taxon>Embryophyta</taxon>
        <taxon>Tracheophyta</taxon>
        <taxon>Spermatophyta</taxon>
        <taxon>Magnoliopsida</taxon>
        <taxon>Liliopsida</taxon>
        <taxon>Poales</taxon>
        <taxon>Poaceae</taxon>
        <taxon>BOP clade</taxon>
        <taxon>Oryzoideae</taxon>
        <taxon>Oryzeae</taxon>
        <taxon>Oryzinae</taxon>
        <taxon>Oryza</taxon>
        <taxon>Oryza meyeriana</taxon>
    </lineage>
</organism>
<feature type="region of interest" description="Disordered" evidence="1">
    <location>
        <begin position="114"/>
        <end position="176"/>
    </location>
</feature>
<dbReference type="AlphaFoldDB" id="A0A6G1EBM7"/>
<dbReference type="EMBL" id="SPHZ02000004">
    <property type="protein sequence ID" value="KAF0921864.1"/>
    <property type="molecule type" value="Genomic_DNA"/>
</dbReference>
<dbReference type="Proteomes" id="UP000479710">
    <property type="component" value="Unassembled WGS sequence"/>
</dbReference>
<protein>
    <submittedName>
        <fullName evidence="2">Uncharacterized protein</fullName>
    </submittedName>
</protein>
<reference evidence="2 3" key="1">
    <citation type="submission" date="2019-11" db="EMBL/GenBank/DDBJ databases">
        <title>Whole genome sequence of Oryza granulata.</title>
        <authorList>
            <person name="Li W."/>
        </authorList>
    </citation>
    <scope>NUCLEOTIDE SEQUENCE [LARGE SCALE GENOMIC DNA]</scope>
    <source>
        <strain evidence="3">cv. Menghai</strain>
        <tissue evidence="2">Leaf</tissue>
    </source>
</reference>
<accession>A0A6G1EBM7</accession>
<evidence type="ECO:0000313" key="3">
    <source>
        <dbReference type="Proteomes" id="UP000479710"/>
    </source>
</evidence>
<evidence type="ECO:0000313" key="2">
    <source>
        <dbReference type="EMBL" id="KAF0921864.1"/>
    </source>
</evidence>
<name>A0A6G1EBM7_9ORYZ</name>
<proteinExistence type="predicted"/>
<keyword evidence="3" id="KW-1185">Reference proteome</keyword>
<gene>
    <name evidence="2" type="ORF">E2562_020326</name>
</gene>
<evidence type="ECO:0000256" key="1">
    <source>
        <dbReference type="SAM" id="MobiDB-lite"/>
    </source>
</evidence>
<sequence length="176" mass="18889">MWVTTTSSWKVHFEDIHGLLGGVDDYKRPGSGVEWEDKDLVVGEACQMGFTSARITKLVRQRVGRGDSQQADATHLGRTTVGQQCLATPSSGVAPPSSWVLLLVDGAAATDLNRHRSMQPTPSSPHPIARSSSSPPRRSTVTPRERLVSIDTPPFMDTGTAHSTSLGSREIGVDEG</sequence>
<comment type="caution">
    <text evidence="2">The sequence shown here is derived from an EMBL/GenBank/DDBJ whole genome shotgun (WGS) entry which is preliminary data.</text>
</comment>
<feature type="compositionally biased region" description="Low complexity" evidence="1">
    <location>
        <begin position="126"/>
        <end position="142"/>
    </location>
</feature>